<evidence type="ECO:0000313" key="3">
    <source>
        <dbReference type="Proteomes" id="UP001172681"/>
    </source>
</evidence>
<dbReference type="InterPro" id="IPR010730">
    <property type="entry name" value="HET"/>
</dbReference>
<dbReference type="Proteomes" id="UP001172681">
    <property type="component" value="Unassembled WGS sequence"/>
</dbReference>
<dbReference type="PANTHER" id="PTHR33112">
    <property type="entry name" value="DOMAIN PROTEIN, PUTATIVE-RELATED"/>
    <property type="match status" value="1"/>
</dbReference>
<sequence>MPLATETTCLVKRRHSEASTQLRQTILQAIFGRGQQRRRAKCYFSPGRERVGPRPDDQDEPYIDDLWNVRFEEHKPNDIDDLVSHTGLFDLYQIFNYPDIQAAASAGCGLCTLLFDAFKRKEPGAAQLAGDLPIILTQGKTIEDYKNDPPHFSPYLEPKLRSFFASPEEGPISLCDLDISIDYNSVNIPSNLPFEPLSKLYPHSKDPGCVALASRWLTSCLEDHACPAPNSTGPRSLIRFLHVGSESRNPHLVEFPPRVSLRPWIALSYRWGDREPLLKLMKRTEKLLKDGVEISALDATIQDAIIISRGLGIQHLWVDALCIFQDQESDWLEQSSQMSYIYGQSTVTIASVDTDDASQSFLRQRETQYVGISWKEETNQVASDECRNPPQVYVSHSWPDRNDQLTGPWSKRAWTLQEGLLPNRILFYSSHHIAWKCCSMVRYERAVQHVPMTEFVLSIVDEPGGRPFWTFDLFTKFKLLPKYLENPECHSLHDRYRIWCDIVEDYSARCVKYRRDRLVAVSVIARMYGAILQSDRYVAGLWQSDMLPGLLWYAEGLELFGNKLGQSTHDVEVEAPSWSWANAPCGYTIRNDWTNKSLRSLAALEDVSFDLVESSNPFGGVLHAQVTIRGPVCRFSRLYHPTWRSASSNLSAFERHLSRVVELDYGQRANEFSGEGCYAALLLVQEFPSIDCRVDALILRRSQSRKDERGTVFERLGVLRLSFYSIPTSPSFLSRRIGPQEQSLDHRLNSRGGVRRSKRIFCREVFQEYKRSRWPRESIRIV</sequence>
<protein>
    <recommendedName>
        <fullName evidence="1">Heterokaryon incompatibility domain-containing protein</fullName>
    </recommendedName>
</protein>
<evidence type="ECO:0000259" key="1">
    <source>
        <dbReference type="Pfam" id="PF06985"/>
    </source>
</evidence>
<dbReference type="PANTHER" id="PTHR33112:SF16">
    <property type="entry name" value="HETEROKARYON INCOMPATIBILITY DOMAIN-CONTAINING PROTEIN"/>
    <property type="match status" value="1"/>
</dbReference>
<feature type="domain" description="Heterokaryon incompatibility" evidence="1">
    <location>
        <begin position="264"/>
        <end position="418"/>
    </location>
</feature>
<organism evidence="2 3">
    <name type="scientific">Knufia peltigerae</name>
    <dbReference type="NCBI Taxonomy" id="1002370"/>
    <lineage>
        <taxon>Eukaryota</taxon>
        <taxon>Fungi</taxon>
        <taxon>Dikarya</taxon>
        <taxon>Ascomycota</taxon>
        <taxon>Pezizomycotina</taxon>
        <taxon>Eurotiomycetes</taxon>
        <taxon>Chaetothyriomycetidae</taxon>
        <taxon>Chaetothyriales</taxon>
        <taxon>Trichomeriaceae</taxon>
        <taxon>Knufia</taxon>
    </lineage>
</organism>
<gene>
    <name evidence="2" type="ORF">H2204_001030</name>
</gene>
<proteinExistence type="predicted"/>
<reference evidence="2" key="1">
    <citation type="submission" date="2022-10" db="EMBL/GenBank/DDBJ databases">
        <title>Culturing micro-colonial fungi from biological soil crusts in the Mojave desert and describing Neophaeococcomyces mojavensis, and introducing the new genera and species Taxawa tesnikishii.</title>
        <authorList>
            <person name="Kurbessoian T."/>
            <person name="Stajich J.E."/>
        </authorList>
    </citation>
    <scope>NUCLEOTIDE SEQUENCE</scope>
    <source>
        <strain evidence="2">TK_35</strain>
    </source>
</reference>
<keyword evidence="3" id="KW-1185">Reference proteome</keyword>
<dbReference type="Pfam" id="PF06985">
    <property type="entry name" value="HET"/>
    <property type="match status" value="1"/>
</dbReference>
<dbReference type="EMBL" id="JAPDRN010000004">
    <property type="protein sequence ID" value="KAJ9645451.1"/>
    <property type="molecule type" value="Genomic_DNA"/>
</dbReference>
<name>A0AA38YDH5_9EURO</name>
<dbReference type="AlphaFoldDB" id="A0AA38YDH5"/>
<evidence type="ECO:0000313" key="2">
    <source>
        <dbReference type="EMBL" id="KAJ9645451.1"/>
    </source>
</evidence>
<comment type="caution">
    <text evidence="2">The sequence shown here is derived from an EMBL/GenBank/DDBJ whole genome shotgun (WGS) entry which is preliminary data.</text>
</comment>
<accession>A0AA38YDH5</accession>